<reference evidence="1" key="1">
    <citation type="submission" date="2023-11" db="EMBL/GenBank/DDBJ databases">
        <authorList>
            <person name="Poullet M."/>
        </authorList>
    </citation>
    <scope>NUCLEOTIDE SEQUENCE</scope>
    <source>
        <strain evidence="1">E1834</strain>
    </source>
</reference>
<protein>
    <submittedName>
        <fullName evidence="1">Uncharacterized protein</fullName>
    </submittedName>
</protein>
<name>A0ACB1AK95_MELEN</name>
<evidence type="ECO:0000313" key="1">
    <source>
        <dbReference type="EMBL" id="CAK5091653.1"/>
    </source>
</evidence>
<evidence type="ECO:0000313" key="2">
    <source>
        <dbReference type="Proteomes" id="UP001497535"/>
    </source>
</evidence>
<dbReference type="Proteomes" id="UP001497535">
    <property type="component" value="Unassembled WGS sequence"/>
</dbReference>
<gene>
    <name evidence="1" type="ORF">MENTE1834_LOCUS39499</name>
</gene>
<organism evidence="1 2">
    <name type="scientific">Meloidogyne enterolobii</name>
    <name type="common">Root-knot nematode worm</name>
    <name type="synonym">Meloidogyne mayaguensis</name>
    <dbReference type="NCBI Taxonomy" id="390850"/>
    <lineage>
        <taxon>Eukaryota</taxon>
        <taxon>Metazoa</taxon>
        <taxon>Ecdysozoa</taxon>
        <taxon>Nematoda</taxon>
        <taxon>Chromadorea</taxon>
        <taxon>Rhabditida</taxon>
        <taxon>Tylenchina</taxon>
        <taxon>Tylenchomorpha</taxon>
        <taxon>Tylenchoidea</taxon>
        <taxon>Meloidogynidae</taxon>
        <taxon>Meloidogyninae</taxon>
        <taxon>Meloidogyne</taxon>
    </lineage>
</organism>
<accession>A0ACB1AK95</accession>
<sequence>MTLIGLIIAFCIIPSAVNADCLSGNWTTRVDTDGNTYGYQVLAKDWLNFYEARALCLGVGGDVASIHSGTENEFVRKLAAPYIIGCQTNKTTCGARATTSLDTVLSVVWLGMHRCQYFPSYNATVDCVNSDRTPCDYGATNAVILTGPSPFPWAWGNPSGSDSGGGGKFLFKNKT</sequence>
<comment type="caution">
    <text evidence="1">The sequence shown here is derived from an EMBL/GenBank/DDBJ whole genome shotgun (WGS) entry which is preliminary data.</text>
</comment>
<keyword evidence="2" id="KW-1185">Reference proteome</keyword>
<proteinExistence type="predicted"/>
<dbReference type="EMBL" id="CAVMJV010000089">
    <property type="protein sequence ID" value="CAK5091653.1"/>
    <property type="molecule type" value="Genomic_DNA"/>
</dbReference>